<comment type="caution">
    <text evidence="2">The sequence shown here is derived from an EMBL/GenBank/DDBJ whole genome shotgun (WGS) entry which is preliminary data.</text>
</comment>
<sequence length="100" mass="10589">MPGVPRWGSDPAITMGLPAGLADSHVVRVVYEALRACSGPRCPSGDQSVKAEEDTFGDRSRARPRAPGCRGARRAGTVGRLLVGGLLHHFVEPASTPWTK</sequence>
<dbReference type="Proteomes" id="UP001500416">
    <property type="component" value="Unassembled WGS sequence"/>
</dbReference>
<reference evidence="2 3" key="1">
    <citation type="journal article" date="2019" name="Int. J. Syst. Evol. Microbiol.">
        <title>The Global Catalogue of Microorganisms (GCM) 10K type strain sequencing project: providing services to taxonomists for standard genome sequencing and annotation.</title>
        <authorList>
            <consortium name="The Broad Institute Genomics Platform"/>
            <consortium name="The Broad Institute Genome Sequencing Center for Infectious Disease"/>
            <person name="Wu L."/>
            <person name="Ma J."/>
        </authorList>
    </citation>
    <scope>NUCLEOTIDE SEQUENCE [LARGE SCALE GENOMIC DNA]</scope>
    <source>
        <strain evidence="2 3">JCM 3380</strain>
    </source>
</reference>
<evidence type="ECO:0000313" key="2">
    <source>
        <dbReference type="EMBL" id="GAA0207941.1"/>
    </source>
</evidence>
<evidence type="ECO:0000256" key="1">
    <source>
        <dbReference type="SAM" id="MobiDB-lite"/>
    </source>
</evidence>
<feature type="compositionally biased region" description="Basic and acidic residues" evidence="1">
    <location>
        <begin position="49"/>
        <end position="61"/>
    </location>
</feature>
<keyword evidence="3" id="KW-1185">Reference proteome</keyword>
<organism evidence="2 3">
    <name type="scientific">Saccharothrix mutabilis subsp. mutabilis</name>
    <dbReference type="NCBI Taxonomy" id="66855"/>
    <lineage>
        <taxon>Bacteria</taxon>
        <taxon>Bacillati</taxon>
        <taxon>Actinomycetota</taxon>
        <taxon>Actinomycetes</taxon>
        <taxon>Pseudonocardiales</taxon>
        <taxon>Pseudonocardiaceae</taxon>
        <taxon>Saccharothrix</taxon>
    </lineage>
</organism>
<protein>
    <submittedName>
        <fullName evidence="2">Uncharacterized protein</fullName>
    </submittedName>
</protein>
<gene>
    <name evidence="2" type="ORF">GCM10010492_01930</name>
</gene>
<proteinExistence type="predicted"/>
<name>A0ABN0T032_9PSEU</name>
<accession>A0ABN0T032</accession>
<evidence type="ECO:0000313" key="3">
    <source>
        <dbReference type="Proteomes" id="UP001500416"/>
    </source>
</evidence>
<dbReference type="EMBL" id="BAAABU010000001">
    <property type="protein sequence ID" value="GAA0207941.1"/>
    <property type="molecule type" value="Genomic_DNA"/>
</dbReference>
<feature type="region of interest" description="Disordered" evidence="1">
    <location>
        <begin position="42"/>
        <end position="72"/>
    </location>
</feature>